<evidence type="ECO:0000313" key="4">
    <source>
        <dbReference type="EnsemblMetazoa" id="XP_030832322"/>
    </source>
</evidence>
<dbReference type="InterPro" id="IPR029021">
    <property type="entry name" value="Prot-tyrosine_phosphatase-like"/>
</dbReference>
<dbReference type="InterPro" id="IPR022587">
    <property type="entry name" value="MTMR12-like_C"/>
</dbReference>
<dbReference type="Pfam" id="PF12578">
    <property type="entry name" value="3-PAP"/>
    <property type="match status" value="1"/>
</dbReference>
<dbReference type="InParanoid" id="A0A7M7N960"/>
<feature type="region of interest" description="Disordered" evidence="2">
    <location>
        <begin position="830"/>
        <end position="850"/>
    </location>
</feature>
<organism evidence="4 5">
    <name type="scientific">Strongylocentrotus purpuratus</name>
    <name type="common">Purple sea urchin</name>
    <dbReference type="NCBI Taxonomy" id="7668"/>
    <lineage>
        <taxon>Eukaryota</taxon>
        <taxon>Metazoa</taxon>
        <taxon>Echinodermata</taxon>
        <taxon>Eleutherozoa</taxon>
        <taxon>Echinozoa</taxon>
        <taxon>Echinoidea</taxon>
        <taxon>Euechinoidea</taxon>
        <taxon>Echinacea</taxon>
        <taxon>Camarodonta</taxon>
        <taxon>Echinidea</taxon>
        <taxon>Strongylocentrotidae</taxon>
        <taxon>Strongylocentrotus</taxon>
    </lineage>
</organism>
<dbReference type="PANTHER" id="PTHR10807">
    <property type="entry name" value="MYOTUBULARIN-RELATED"/>
    <property type="match status" value="1"/>
</dbReference>
<comment type="similarity">
    <text evidence="1">Belongs to the protein-tyrosine phosphatase family. Non-receptor class myotubularin subfamily.</text>
</comment>
<evidence type="ECO:0000313" key="5">
    <source>
        <dbReference type="Proteomes" id="UP000007110"/>
    </source>
</evidence>
<dbReference type="GO" id="GO:0016020">
    <property type="term" value="C:membrane"/>
    <property type="evidence" value="ECO:0000318"/>
    <property type="project" value="GO_Central"/>
</dbReference>
<evidence type="ECO:0000256" key="2">
    <source>
        <dbReference type="SAM" id="MobiDB-lite"/>
    </source>
</evidence>
<dbReference type="EnsemblMetazoa" id="XM_030976462">
    <property type="protein sequence ID" value="XP_030832322"/>
    <property type="gene ID" value="LOC763789"/>
</dbReference>
<keyword evidence="5" id="KW-1185">Reference proteome</keyword>
<dbReference type="Gene3D" id="2.30.29.30">
    <property type="entry name" value="Pleckstrin-homology domain (PH domain)/Phosphotyrosine-binding domain (PTB)"/>
    <property type="match status" value="1"/>
</dbReference>
<dbReference type="InterPro" id="IPR011993">
    <property type="entry name" value="PH-like_dom_sf"/>
</dbReference>
<dbReference type="RefSeq" id="XP_030832322.1">
    <property type="nucleotide sequence ID" value="XM_030976462.1"/>
</dbReference>
<dbReference type="PANTHER" id="PTHR10807:SF110">
    <property type="entry name" value="FI17948P1"/>
    <property type="match status" value="1"/>
</dbReference>
<proteinExistence type="inferred from homology"/>
<feature type="domain" description="Myotubularin phosphatase" evidence="3">
    <location>
        <begin position="289"/>
        <end position="720"/>
    </location>
</feature>
<dbReference type="SUPFAM" id="SSF52799">
    <property type="entry name" value="(Phosphotyrosine protein) phosphatases II"/>
    <property type="match status" value="1"/>
</dbReference>
<dbReference type="SUPFAM" id="SSF50729">
    <property type="entry name" value="PH domain-like"/>
    <property type="match status" value="1"/>
</dbReference>
<dbReference type="KEGG" id="spu:763789"/>
<dbReference type="OrthoDB" id="271628at2759"/>
<name>A0A7M7N960_STRPU</name>
<dbReference type="GO" id="GO:0005737">
    <property type="term" value="C:cytoplasm"/>
    <property type="evidence" value="ECO:0000318"/>
    <property type="project" value="GO_Central"/>
</dbReference>
<accession>A0A7M7N960</accession>
<dbReference type="FunCoup" id="A0A7M7N960">
    <property type="interactions" value="1177"/>
</dbReference>
<dbReference type="OMA" id="FLACHAF"/>
<dbReference type="CDD" id="cd14537">
    <property type="entry name" value="PTP-MTMR10-like"/>
    <property type="match status" value="1"/>
</dbReference>
<protein>
    <recommendedName>
        <fullName evidence="3">Myotubularin phosphatase domain-containing protein</fullName>
    </recommendedName>
</protein>
<dbReference type="InterPro" id="IPR010569">
    <property type="entry name" value="Myotubularin-like_Pase_dom"/>
</dbReference>
<evidence type="ECO:0000259" key="3">
    <source>
        <dbReference type="PROSITE" id="PS51339"/>
    </source>
</evidence>
<dbReference type="InterPro" id="IPR030564">
    <property type="entry name" value="Myotubularin"/>
</dbReference>
<reference evidence="5" key="1">
    <citation type="submission" date="2015-02" db="EMBL/GenBank/DDBJ databases">
        <title>Genome sequencing for Strongylocentrotus purpuratus.</title>
        <authorList>
            <person name="Murali S."/>
            <person name="Liu Y."/>
            <person name="Vee V."/>
            <person name="English A."/>
            <person name="Wang M."/>
            <person name="Skinner E."/>
            <person name="Han Y."/>
            <person name="Muzny D.M."/>
            <person name="Worley K.C."/>
            <person name="Gibbs R.A."/>
        </authorList>
    </citation>
    <scope>NUCLEOTIDE SEQUENCE</scope>
</reference>
<feature type="region of interest" description="Disordered" evidence="2">
    <location>
        <begin position="216"/>
        <end position="287"/>
    </location>
</feature>
<dbReference type="Proteomes" id="UP000007110">
    <property type="component" value="Unassembled WGS sequence"/>
</dbReference>
<sequence>MSLNRNTGSFKSYLNESLYVAEEEKKKQKPALPKRTSTVLHRIIPSVFRIIEDSSKDGDVVKTDPPRLLDGEVIICQTPNVLKFDSYNGSNRGISGTLFCTNFKISFVTANRPTQHVIELDHRNHLFKENDIPLTAVSQLFHVSNGKRRQMLPGMGSTSHVKLIEIRSKNFKVHMFSFKFAPKSTVKSMINTILHHAFPTNPQLLFAFFFELPSNSPNSRPKRTESTHNSLTNGHEAKKALPVRSGTRIKGLLHPQPKYTPYRDRISATPPPPPPNKPDRERHGRTPQFRRVADWEQQIKRTGARNVRVTEVNRDFRLSDSMPEFFVVPDPCSDYELKKASTNFEDCRVPFWCWSHRNGSMLMRMTAPSDNIIENESEKWFLDSVIHIHPSKVHPDIIDIGKECPSIQELQSGYLKLQSMCMPENIKDFWTTDEKWYSTLDSTKWLQTIGTCLSLAKEAADRIYIAEKTVIIKESQGRDYSCVVASLSQIMLDSHYRSQLGFQSLLQKEWIVAGHPFLDRCGHCVPSSGTESPIFLLFLDCVHQLIEQFPSAFEFTDTFLIALWDSMHSGIFGTFLFNSERHRMRTCVSSSKGQYQTTQLATVWAWTLQFTKDDQALFTNPLYIAKSELKYNDLLDDEPDYRQGCNAGIYRSIRRLNNGKSYIGSDFKEMDSWTFNGGKRRKNPNVNGANSASSVFANCEEEIIIPLLQTPTITLWNHCYLRWVPSVHTVGGGSPAIYQQQCRLVDEIQQLRETLENLKVSKESVAAPPTKPKRKSRLFFTSQDDLKRNHEALTSAFPYSISDLEFLGGDRRSFLATPLARFLGGQSLLEQEGGGEIPESDAETVEELEM</sequence>
<dbReference type="AlphaFoldDB" id="A0A7M7N960"/>
<dbReference type="GeneID" id="763789"/>
<dbReference type="PROSITE" id="PS51339">
    <property type="entry name" value="PPASE_MYOTUBULARIN"/>
    <property type="match status" value="1"/>
</dbReference>
<evidence type="ECO:0000256" key="1">
    <source>
        <dbReference type="ARBA" id="ARBA00007471"/>
    </source>
</evidence>
<feature type="compositionally biased region" description="Acidic residues" evidence="2">
    <location>
        <begin position="838"/>
        <end position="850"/>
    </location>
</feature>
<reference evidence="4" key="2">
    <citation type="submission" date="2021-01" db="UniProtKB">
        <authorList>
            <consortium name="EnsemblMetazoa"/>
        </authorList>
    </citation>
    <scope>IDENTIFICATION</scope>
</reference>
<dbReference type="Pfam" id="PF06602">
    <property type="entry name" value="Myotub-related"/>
    <property type="match status" value="2"/>
</dbReference>